<evidence type="ECO:0000256" key="11">
    <source>
        <dbReference type="ARBA" id="ARBA00022840"/>
    </source>
</evidence>
<evidence type="ECO:0000256" key="13">
    <source>
        <dbReference type="ARBA" id="ARBA00023136"/>
    </source>
</evidence>
<dbReference type="RefSeq" id="WP_093448619.1">
    <property type="nucleotide sequence ID" value="NZ_FNZG01000002.1"/>
</dbReference>
<feature type="transmembrane region" description="Helical" evidence="17">
    <location>
        <begin position="35"/>
        <end position="53"/>
    </location>
</feature>
<evidence type="ECO:0000259" key="19">
    <source>
        <dbReference type="Pfam" id="PF13614"/>
    </source>
</evidence>
<evidence type="ECO:0000256" key="14">
    <source>
        <dbReference type="ARBA" id="ARBA00023137"/>
    </source>
</evidence>
<dbReference type="InterPro" id="IPR003856">
    <property type="entry name" value="LPS_length_determ_N"/>
</dbReference>
<evidence type="ECO:0000313" key="22">
    <source>
        <dbReference type="Proteomes" id="UP000231644"/>
    </source>
</evidence>
<dbReference type="OrthoDB" id="230260at2"/>
<evidence type="ECO:0000256" key="12">
    <source>
        <dbReference type="ARBA" id="ARBA00022989"/>
    </source>
</evidence>
<dbReference type="EMBL" id="FOLX01000001">
    <property type="protein sequence ID" value="SFC16248.1"/>
    <property type="molecule type" value="Genomic_DNA"/>
</dbReference>
<dbReference type="STRING" id="517719.SAMN05421762_0035"/>
<evidence type="ECO:0000256" key="10">
    <source>
        <dbReference type="ARBA" id="ARBA00022777"/>
    </source>
</evidence>
<evidence type="ECO:0000256" key="8">
    <source>
        <dbReference type="ARBA" id="ARBA00022692"/>
    </source>
</evidence>
<dbReference type="Proteomes" id="UP000231644">
    <property type="component" value="Unassembled WGS sequence"/>
</dbReference>
<evidence type="ECO:0000256" key="5">
    <source>
        <dbReference type="ARBA" id="ARBA00022475"/>
    </source>
</evidence>
<evidence type="ECO:0000256" key="6">
    <source>
        <dbReference type="ARBA" id="ARBA00022519"/>
    </source>
</evidence>
<keyword evidence="11" id="KW-0067">ATP-binding</keyword>
<evidence type="ECO:0000256" key="2">
    <source>
        <dbReference type="ARBA" id="ARBA00007316"/>
    </source>
</evidence>
<dbReference type="PANTHER" id="PTHR32309:SF13">
    <property type="entry name" value="FERRIC ENTEROBACTIN TRANSPORT PROTEIN FEPE"/>
    <property type="match status" value="1"/>
</dbReference>
<sequence length="708" mass="78173">MANSNGQAQITRGQIATDDEIDLGQVLQTLWRGKWVIALCAVLFLLLGAYNVFFRAVPVYTATAALALESREEQIVDIESVVTGLGGDQATVNTEIEVLRSRGLITDLVEDMGLVEDPEFNPEIRDKSGLSIGNAVKWVKGTILRMDTTEEPKEPQAIFDKVVENVMGTISVSNPRQTFVFQISVVTEDPRKSARMANRLAELYIADQINVKFERTEQATIWLTDRVSDLRVDLETAETRLKAFSASTDLISAEGLYALNRQIKELRDRRAALIDEVAKAELRATTLTANQDASVDQRAAAADDIQLNGLAGRAADGNEDALEAFDTRYALLQMRSAQELSRMQNQVAVLDASITDLAQRIERQSTELVNLQQYQREAEANRLIYEHFLSRLKETSVQQGIQQADARILSRAVVPQSPSAPRKGRGMALAMILGAIIGAAIVLGREAAQNTYRLAENIERATGLPVIGQIPTIPARRRKNVLKYLSEKPNSGAAEAIRNLRTSVLLADLDNPPQIIMSTSSVPGEGKTTQSLAMTQNLAGLGKKVLLIEGDIRKRIFGEYFEIETDKGLLAVLSGETTLDEAVRYNETLQADLLIGEASKVNAADVFSSERFNAFLREVREKYDYVIIDTPPVLAVPDARVIGQSVDAIMYAIKWDDTTKRQVADGLRSFQNVNVKVTGLVLTQINRRGMKQYGYGDSYGSYDSYYSN</sequence>
<feature type="domain" description="AAA" evidence="19">
    <location>
        <begin position="523"/>
        <end position="636"/>
    </location>
</feature>
<dbReference type="EC" id="2.7.10.2" evidence="4"/>
<evidence type="ECO:0000313" key="21">
    <source>
        <dbReference type="EMBL" id="SFC16248.1"/>
    </source>
</evidence>
<evidence type="ECO:0000256" key="17">
    <source>
        <dbReference type="SAM" id="Phobius"/>
    </source>
</evidence>
<name>A0A1I1H2B5_9RHOB</name>
<reference evidence="21 22" key="1">
    <citation type="submission" date="2016-10" db="EMBL/GenBank/DDBJ databases">
        <authorList>
            <person name="de Groot N.N."/>
        </authorList>
    </citation>
    <scope>NUCLEOTIDE SEQUENCE [LARGE SCALE GENOMIC DNA]</scope>
    <source>
        <strain evidence="21 22">DSM 29619</strain>
    </source>
</reference>
<comment type="subcellular location">
    <subcellularLocation>
        <location evidence="1">Cell inner membrane</location>
        <topology evidence="1">Multi-pass membrane protein</topology>
    </subcellularLocation>
</comment>
<dbReference type="GO" id="GO:0004715">
    <property type="term" value="F:non-membrane spanning protein tyrosine kinase activity"/>
    <property type="evidence" value="ECO:0007669"/>
    <property type="project" value="UniProtKB-EC"/>
</dbReference>
<keyword evidence="14" id="KW-0829">Tyrosine-protein kinase</keyword>
<evidence type="ECO:0000256" key="3">
    <source>
        <dbReference type="ARBA" id="ARBA00008883"/>
    </source>
</evidence>
<keyword evidence="7" id="KW-0808">Transferase</keyword>
<dbReference type="Pfam" id="PF13807">
    <property type="entry name" value="GNVR"/>
    <property type="match status" value="1"/>
</dbReference>
<keyword evidence="13 17" id="KW-0472">Membrane</keyword>
<protein>
    <recommendedName>
        <fullName evidence="4">non-specific protein-tyrosine kinase</fullName>
        <ecNumber evidence="4">2.7.10.2</ecNumber>
    </recommendedName>
</protein>
<evidence type="ECO:0000259" key="20">
    <source>
        <dbReference type="Pfam" id="PF13807"/>
    </source>
</evidence>
<dbReference type="GO" id="GO:0005524">
    <property type="term" value="F:ATP binding"/>
    <property type="evidence" value="ECO:0007669"/>
    <property type="project" value="UniProtKB-KW"/>
</dbReference>
<keyword evidence="6" id="KW-0997">Cell inner membrane</keyword>
<keyword evidence="12 17" id="KW-1133">Transmembrane helix</keyword>
<evidence type="ECO:0000256" key="1">
    <source>
        <dbReference type="ARBA" id="ARBA00004429"/>
    </source>
</evidence>
<evidence type="ECO:0000256" key="9">
    <source>
        <dbReference type="ARBA" id="ARBA00022741"/>
    </source>
</evidence>
<dbReference type="Pfam" id="PF02706">
    <property type="entry name" value="Wzz"/>
    <property type="match status" value="1"/>
</dbReference>
<evidence type="ECO:0000256" key="16">
    <source>
        <dbReference type="SAM" id="Coils"/>
    </source>
</evidence>
<feature type="coiled-coil region" evidence="16">
    <location>
        <begin position="256"/>
        <end position="283"/>
    </location>
</feature>
<comment type="similarity">
    <text evidence="2">Belongs to the CpsD/CapB family.</text>
</comment>
<gene>
    <name evidence="21" type="ORF">SAMN05421762_0035</name>
</gene>
<keyword evidence="10" id="KW-0418">Kinase</keyword>
<accession>A0A1I1H2B5</accession>
<keyword evidence="8 17" id="KW-0812">Transmembrane</keyword>
<dbReference type="SUPFAM" id="SSF52540">
    <property type="entry name" value="P-loop containing nucleoside triphosphate hydrolases"/>
    <property type="match status" value="1"/>
</dbReference>
<keyword evidence="9" id="KW-0547">Nucleotide-binding</keyword>
<comment type="similarity">
    <text evidence="3">Belongs to the etk/wzc family.</text>
</comment>
<dbReference type="InterPro" id="IPR050445">
    <property type="entry name" value="Bact_polysacc_biosynth/exp"/>
</dbReference>
<dbReference type="Gene3D" id="3.40.50.300">
    <property type="entry name" value="P-loop containing nucleotide triphosphate hydrolases"/>
    <property type="match status" value="1"/>
</dbReference>
<dbReference type="InterPro" id="IPR027417">
    <property type="entry name" value="P-loop_NTPase"/>
</dbReference>
<feature type="domain" description="Polysaccharide chain length determinant N-terminal" evidence="18">
    <location>
        <begin position="19"/>
        <end position="110"/>
    </location>
</feature>
<evidence type="ECO:0000259" key="18">
    <source>
        <dbReference type="Pfam" id="PF02706"/>
    </source>
</evidence>
<organism evidence="21 22">
    <name type="scientific">Pseudooceanicola nitratireducens</name>
    <dbReference type="NCBI Taxonomy" id="517719"/>
    <lineage>
        <taxon>Bacteria</taxon>
        <taxon>Pseudomonadati</taxon>
        <taxon>Pseudomonadota</taxon>
        <taxon>Alphaproteobacteria</taxon>
        <taxon>Rhodobacterales</taxon>
        <taxon>Paracoccaceae</taxon>
        <taxon>Pseudooceanicola</taxon>
    </lineage>
</organism>
<keyword evidence="22" id="KW-1185">Reference proteome</keyword>
<dbReference type="NCBIfam" id="TIGR01007">
    <property type="entry name" value="eps_fam"/>
    <property type="match status" value="1"/>
</dbReference>
<comment type="catalytic activity">
    <reaction evidence="15">
        <text>L-tyrosyl-[protein] + ATP = O-phospho-L-tyrosyl-[protein] + ADP + H(+)</text>
        <dbReference type="Rhea" id="RHEA:10596"/>
        <dbReference type="Rhea" id="RHEA-COMP:10136"/>
        <dbReference type="Rhea" id="RHEA-COMP:20101"/>
        <dbReference type="ChEBI" id="CHEBI:15378"/>
        <dbReference type="ChEBI" id="CHEBI:30616"/>
        <dbReference type="ChEBI" id="CHEBI:46858"/>
        <dbReference type="ChEBI" id="CHEBI:61978"/>
        <dbReference type="ChEBI" id="CHEBI:456216"/>
        <dbReference type="EC" id="2.7.10.2"/>
    </reaction>
</comment>
<dbReference type="InterPro" id="IPR032807">
    <property type="entry name" value="GNVR"/>
</dbReference>
<dbReference type="GO" id="GO:0005886">
    <property type="term" value="C:plasma membrane"/>
    <property type="evidence" value="ECO:0007669"/>
    <property type="project" value="UniProtKB-SubCell"/>
</dbReference>
<keyword evidence="16" id="KW-0175">Coiled coil</keyword>
<dbReference type="AlphaFoldDB" id="A0A1I1H2B5"/>
<feature type="domain" description="Tyrosine-protein kinase G-rich" evidence="20">
    <location>
        <begin position="371"/>
        <end position="447"/>
    </location>
</feature>
<evidence type="ECO:0000256" key="7">
    <source>
        <dbReference type="ARBA" id="ARBA00022679"/>
    </source>
</evidence>
<dbReference type="InterPro" id="IPR005702">
    <property type="entry name" value="Wzc-like_C"/>
</dbReference>
<dbReference type="PANTHER" id="PTHR32309">
    <property type="entry name" value="TYROSINE-PROTEIN KINASE"/>
    <property type="match status" value="1"/>
</dbReference>
<proteinExistence type="inferred from homology"/>
<dbReference type="CDD" id="cd05387">
    <property type="entry name" value="BY-kinase"/>
    <property type="match status" value="1"/>
</dbReference>
<evidence type="ECO:0000256" key="4">
    <source>
        <dbReference type="ARBA" id="ARBA00011903"/>
    </source>
</evidence>
<keyword evidence="5" id="KW-1003">Cell membrane</keyword>
<evidence type="ECO:0000256" key="15">
    <source>
        <dbReference type="ARBA" id="ARBA00051245"/>
    </source>
</evidence>
<dbReference type="Pfam" id="PF13614">
    <property type="entry name" value="AAA_31"/>
    <property type="match status" value="1"/>
</dbReference>
<dbReference type="InterPro" id="IPR025669">
    <property type="entry name" value="AAA_dom"/>
</dbReference>